<protein>
    <submittedName>
        <fullName evidence="2">Type VI secretion protein</fullName>
    </submittedName>
</protein>
<dbReference type="AlphaFoldDB" id="A0A176Z747"/>
<dbReference type="Pfam" id="PF11843">
    <property type="entry name" value="DUF3363"/>
    <property type="match status" value="1"/>
</dbReference>
<reference evidence="2 3" key="1">
    <citation type="submission" date="2016-03" db="EMBL/GenBank/DDBJ databases">
        <title>Draft Genome Sequence of the Strain BR 10245 (Bradyrhizobium sp.) isolated from nodules of Centrolobium paraense.</title>
        <authorList>
            <person name="Simoes-Araujo J.L.Sr."/>
            <person name="Barauna A.C."/>
            <person name="Silva K."/>
            <person name="Zilli J.E."/>
        </authorList>
    </citation>
    <scope>NUCLEOTIDE SEQUENCE [LARGE SCALE GENOMIC DNA]</scope>
    <source>
        <strain evidence="2 3">BR 10245</strain>
    </source>
</reference>
<dbReference type="STRING" id="1505087.AYJ54_37960"/>
<dbReference type="Proteomes" id="UP000076959">
    <property type="component" value="Unassembled WGS sequence"/>
</dbReference>
<dbReference type="RefSeq" id="WP_063696149.1">
    <property type="nucleotide sequence ID" value="NZ_LUUB01000014.1"/>
</dbReference>
<comment type="caution">
    <text evidence="2">The sequence shown here is derived from an EMBL/GenBank/DDBJ whole genome shotgun (WGS) entry which is preliminary data.</text>
</comment>
<dbReference type="EMBL" id="LUUB01000014">
    <property type="protein sequence ID" value="OAF16518.1"/>
    <property type="molecule type" value="Genomic_DNA"/>
</dbReference>
<evidence type="ECO:0000256" key="1">
    <source>
        <dbReference type="SAM" id="MobiDB-lite"/>
    </source>
</evidence>
<feature type="region of interest" description="Disordered" evidence="1">
    <location>
        <begin position="36"/>
        <end position="55"/>
    </location>
</feature>
<evidence type="ECO:0000313" key="2">
    <source>
        <dbReference type="EMBL" id="OAF16518.1"/>
    </source>
</evidence>
<organism evidence="2 3">
    <name type="scientific">Bradyrhizobium centrolobii</name>
    <dbReference type="NCBI Taxonomy" id="1505087"/>
    <lineage>
        <taxon>Bacteria</taxon>
        <taxon>Pseudomonadati</taxon>
        <taxon>Pseudomonadota</taxon>
        <taxon>Alphaproteobacteria</taxon>
        <taxon>Hyphomicrobiales</taxon>
        <taxon>Nitrobacteraceae</taxon>
        <taxon>Bradyrhizobium</taxon>
    </lineage>
</organism>
<dbReference type="InterPro" id="IPR021795">
    <property type="entry name" value="DUF3363"/>
</dbReference>
<proteinExistence type="predicted"/>
<feature type="region of interest" description="Disordered" evidence="1">
    <location>
        <begin position="1"/>
        <end position="21"/>
    </location>
</feature>
<name>A0A176Z747_9BRAD</name>
<feature type="compositionally biased region" description="Basic residues" evidence="1">
    <location>
        <begin position="10"/>
        <end position="21"/>
    </location>
</feature>
<keyword evidence="3" id="KW-1185">Reference proteome</keyword>
<dbReference type="OrthoDB" id="9809969at2"/>
<gene>
    <name evidence="2" type="ORF">AYJ54_37960</name>
</gene>
<evidence type="ECO:0000313" key="3">
    <source>
        <dbReference type="Proteomes" id="UP000076959"/>
    </source>
</evidence>
<sequence length="575" mass="62790">MAGNDDFRVRPGRIRSTRAPRTKPFLAQALQAAQKAGGLSRGAGPLGSTFGRGRPASVAASRLLQDRGRSAMVKARVVRRPRSPGSLRAHIGYLKRDGVTRDGSSGKLFDAAGDEADGRAFVERCEDDRHHFRFIVSPDDATELANLRSFTRELMDQASRDLGTRLDWVAIDHWNTEHPHIHILVRGRADDGSDLVISRDYIGKGLRARAGDLVTRELGPRSELEVRRGLEAEVTAERWTRLDRALAREAGRADGVIDLRPEQAGGTEPLREIRIGRMRTLERLGLAEPAGPARWVLAADTEQRLRALGERGDIIKRLHKTLAKDGASRAPSSWALEGERHGEAVIGRLIDRGLDDELKGTGFAVVDGIDGRVHHLKLHDLEAAGDGPIGGIVELRRFEDARGRQRVALAVRSDLNLDQQVASEGATWLDRRLVAREPADLSRAGFGAEVRAALDRRIDVLAQQGLARRDGGKVALGRSLIGTLRQRELGSVGKRIAEETGLAHLPAEAGSSVAGVYRRRLSLASGRFAMIDNGLGFQLVPWTPSLERERGRHVSGIAGPGGIDWSFGRKRDLSL</sequence>
<accession>A0A176Z747</accession>